<sequence length="70" mass="7598">MATIDEEIAALREAIASGALKVRSRVNGVEKEVAYASYDDLRKRLDFLRGLQAGGVRRKAILAAVHSGRS</sequence>
<reference evidence="1 2" key="2">
    <citation type="submission" date="2015-10" db="EMBL/GenBank/DDBJ databases">
        <title>Draft Genome Sequence of Prosthecomicrobium hirschii ATCC 27832.</title>
        <authorList>
            <person name="Daniel J."/>
            <person name="Givan S.A."/>
            <person name="Brun Y.V."/>
            <person name="Brown P.J."/>
        </authorList>
    </citation>
    <scope>NUCLEOTIDE SEQUENCE [LARGE SCALE GENOMIC DNA]</scope>
    <source>
        <strain evidence="1 2">16</strain>
    </source>
</reference>
<organism evidence="1 2">
    <name type="scientific">Prosthecodimorpha hirschii</name>
    <dbReference type="NCBI Taxonomy" id="665126"/>
    <lineage>
        <taxon>Bacteria</taxon>
        <taxon>Pseudomonadati</taxon>
        <taxon>Pseudomonadota</taxon>
        <taxon>Alphaproteobacteria</taxon>
        <taxon>Hyphomicrobiales</taxon>
        <taxon>Ancalomicrobiaceae</taxon>
        <taxon>Prosthecodimorpha</taxon>
    </lineage>
</organism>
<dbReference type="NCBIfam" id="NF047331">
    <property type="entry name" value="phage_HTJ"/>
    <property type="match status" value="1"/>
</dbReference>
<proteinExistence type="predicted"/>
<dbReference type="Proteomes" id="UP000048984">
    <property type="component" value="Unassembled WGS sequence"/>
</dbReference>
<dbReference type="EMBL" id="LJYW01000001">
    <property type="protein sequence ID" value="KPL53195.1"/>
    <property type="molecule type" value="Genomic_DNA"/>
</dbReference>
<dbReference type="STRING" id="665126.ABB55_14045"/>
<protein>
    <submittedName>
        <fullName evidence="1">Uncharacterized protein</fullName>
    </submittedName>
</protein>
<dbReference type="AlphaFoldDB" id="A0A0P6VPQ5"/>
<gene>
    <name evidence="1" type="ORF">ABB55_14045</name>
</gene>
<accession>A0A0P6VPQ5</accession>
<evidence type="ECO:0000313" key="2">
    <source>
        <dbReference type="Proteomes" id="UP000048984"/>
    </source>
</evidence>
<dbReference type="RefSeq" id="WP_054359360.1">
    <property type="nucleotide sequence ID" value="NZ_LJYW01000001.1"/>
</dbReference>
<name>A0A0P6VPQ5_9HYPH</name>
<keyword evidence="2" id="KW-1185">Reference proteome</keyword>
<evidence type="ECO:0000313" key="1">
    <source>
        <dbReference type="EMBL" id="KPL53195.1"/>
    </source>
</evidence>
<reference evidence="1 2" key="1">
    <citation type="submission" date="2015-09" db="EMBL/GenBank/DDBJ databases">
        <authorList>
            <person name="Jackson K.R."/>
            <person name="Lunt B.L."/>
            <person name="Fisher J.N.B."/>
            <person name="Gardner A.V."/>
            <person name="Bailey M.E."/>
            <person name="Deus L.M."/>
            <person name="Earl A.S."/>
            <person name="Gibby P.D."/>
            <person name="Hartmann K.A."/>
            <person name="Liu J.E."/>
            <person name="Manci A.M."/>
            <person name="Nielsen D.A."/>
            <person name="Solomon M.B."/>
            <person name="Breakwell D.P."/>
            <person name="Burnett S.H."/>
            <person name="Grose J.H."/>
        </authorList>
    </citation>
    <scope>NUCLEOTIDE SEQUENCE [LARGE SCALE GENOMIC DNA]</scope>
    <source>
        <strain evidence="1 2">16</strain>
    </source>
</reference>
<comment type="caution">
    <text evidence="1">The sequence shown here is derived from an EMBL/GenBank/DDBJ whole genome shotgun (WGS) entry which is preliminary data.</text>
</comment>